<reference evidence="1" key="1">
    <citation type="submission" date="2021-10" db="EMBL/GenBank/DDBJ databases">
        <authorList>
            <person name="Lavering E.D."/>
            <person name="James R."/>
            <person name="Fairholm J.D."/>
            <person name="Ogilvie B.H."/>
            <person name="Thurgood T.L."/>
            <person name="Robison R.A."/>
            <person name="Grose J.H."/>
        </authorList>
    </citation>
    <scope>NUCLEOTIDE SEQUENCE</scope>
</reference>
<protein>
    <submittedName>
        <fullName evidence="1">Uncharacterized protein</fullName>
    </submittedName>
</protein>
<evidence type="ECO:0000313" key="2">
    <source>
        <dbReference type="Proteomes" id="UP000827460"/>
    </source>
</evidence>
<sequence length="78" mass="9065">MLGRRPVYIPFEDLKKVLGLPEEVNIYNVEVERNALKFEIVSPEPIAGLTVEYPQEGEGLIRRISFHGIQQWNEEQNK</sequence>
<organism evidence="1 2">
    <name type="scientific">Bacillus phage vB_BanS_Sophrita</name>
    <dbReference type="NCBI Taxonomy" id="2894790"/>
    <lineage>
        <taxon>Viruses</taxon>
        <taxon>Duplodnaviria</taxon>
        <taxon>Heunggongvirae</taxon>
        <taxon>Uroviricota</taxon>
        <taxon>Caudoviricetes</taxon>
        <taxon>Joanripponvirinae</taxon>
        <taxon>Sophritavirus</taxon>
        <taxon>Sophritavirus sophrita</taxon>
    </lineage>
</organism>
<accession>A0AAE8YXW7</accession>
<dbReference type="EMBL" id="OK499991">
    <property type="protein sequence ID" value="UGO50847.1"/>
    <property type="molecule type" value="Genomic_DNA"/>
</dbReference>
<gene>
    <name evidence="1" type="ORF">SOPHRITA_260</name>
</gene>
<proteinExistence type="predicted"/>
<dbReference type="Proteomes" id="UP000827460">
    <property type="component" value="Segment"/>
</dbReference>
<evidence type="ECO:0000313" key="1">
    <source>
        <dbReference type="EMBL" id="UGO50847.1"/>
    </source>
</evidence>
<name>A0AAE8YXW7_9CAUD</name>
<keyword evidence="2" id="KW-1185">Reference proteome</keyword>